<dbReference type="RefSeq" id="XP_003289265.1">
    <property type="nucleotide sequence ID" value="XM_003289217.1"/>
</dbReference>
<dbReference type="VEuPathDB" id="AmoebaDB:DICPUDRAFT_35425"/>
<dbReference type="GeneID" id="10502151"/>
<accession>F0ZPB3</accession>
<evidence type="ECO:0008006" key="4">
    <source>
        <dbReference type="Google" id="ProtNLM"/>
    </source>
</evidence>
<keyword evidence="3" id="KW-1185">Reference proteome</keyword>
<dbReference type="InParanoid" id="F0ZPB3"/>
<evidence type="ECO:0000313" key="3">
    <source>
        <dbReference type="Proteomes" id="UP000001064"/>
    </source>
</evidence>
<protein>
    <recommendedName>
        <fullName evidence="4">Transmembrane protein</fullName>
    </recommendedName>
</protein>
<dbReference type="OrthoDB" id="10529041at2759"/>
<dbReference type="FunCoup" id="F0ZPB3">
    <property type="interactions" value="937"/>
</dbReference>
<evidence type="ECO:0000313" key="2">
    <source>
        <dbReference type="EMBL" id="EGC34213.1"/>
    </source>
</evidence>
<feature type="transmembrane region" description="Helical" evidence="1">
    <location>
        <begin position="106"/>
        <end position="126"/>
    </location>
</feature>
<dbReference type="Proteomes" id="UP000001064">
    <property type="component" value="Unassembled WGS sequence"/>
</dbReference>
<feature type="transmembrane region" description="Helical" evidence="1">
    <location>
        <begin position="82"/>
        <end position="100"/>
    </location>
</feature>
<dbReference type="EMBL" id="GL871107">
    <property type="protein sequence ID" value="EGC34213.1"/>
    <property type="molecule type" value="Genomic_DNA"/>
</dbReference>
<proteinExistence type="predicted"/>
<gene>
    <name evidence="2" type="ORF">DICPUDRAFT_35425</name>
</gene>
<dbReference type="OMA" id="QKNGREY"/>
<reference evidence="3" key="1">
    <citation type="journal article" date="2011" name="Genome Biol.">
        <title>Comparative genomics of the social amoebae Dictyostelium discoideum and Dictyostelium purpureum.</title>
        <authorList>
            <consortium name="US DOE Joint Genome Institute (JGI-PGF)"/>
            <person name="Sucgang R."/>
            <person name="Kuo A."/>
            <person name="Tian X."/>
            <person name="Salerno W."/>
            <person name="Parikh A."/>
            <person name="Feasley C.L."/>
            <person name="Dalin E."/>
            <person name="Tu H."/>
            <person name="Huang E."/>
            <person name="Barry K."/>
            <person name="Lindquist E."/>
            <person name="Shapiro H."/>
            <person name="Bruce D."/>
            <person name="Schmutz J."/>
            <person name="Salamov A."/>
            <person name="Fey P."/>
            <person name="Gaudet P."/>
            <person name="Anjard C."/>
            <person name="Babu M.M."/>
            <person name="Basu S."/>
            <person name="Bushmanova Y."/>
            <person name="van der Wel H."/>
            <person name="Katoh-Kurasawa M."/>
            <person name="Dinh C."/>
            <person name="Coutinho P.M."/>
            <person name="Saito T."/>
            <person name="Elias M."/>
            <person name="Schaap P."/>
            <person name="Kay R.R."/>
            <person name="Henrissat B."/>
            <person name="Eichinger L."/>
            <person name="Rivero F."/>
            <person name="Putnam N.H."/>
            <person name="West C.M."/>
            <person name="Loomis W.F."/>
            <person name="Chisholm R.L."/>
            <person name="Shaulsky G."/>
            <person name="Strassmann J.E."/>
            <person name="Queller D.C."/>
            <person name="Kuspa A."/>
            <person name="Grigoriev I.V."/>
        </authorList>
    </citation>
    <scope>NUCLEOTIDE SEQUENCE [LARGE SCALE GENOMIC DNA]</scope>
    <source>
        <strain evidence="3">QSDP1</strain>
    </source>
</reference>
<name>F0ZPB3_DICPU</name>
<dbReference type="KEGG" id="dpp:DICPUDRAFT_35425"/>
<dbReference type="eggNOG" id="ENOG502RHF6">
    <property type="taxonomic scope" value="Eukaryota"/>
</dbReference>
<evidence type="ECO:0000256" key="1">
    <source>
        <dbReference type="SAM" id="Phobius"/>
    </source>
</evidence>
<dbReference type="AlphaFoldDB" id="F0ZPB3"/>
<keyword evidence="1" id="KW-0472">Membrane</keyword>
<keyword evidence="1" id="KW-0812">Transmembrane</keyword>
<organism evidence="2 3">
    <name type="scientific">Dictyostelium purpureum</name>
    <name type="common">Slime mold</name>
    <dbReference type="NCBI Taxonomy" id="5786"/>
    <lineage>
        <taxon>Eukaryota</taxon>
        <taxon>Amoebozoa</taxon>
        <taxon>Evosea</taxon>
        <taxon>Eumycetozoa</taxon>
        <taxon>Dictyostelia</taxon>
        <taxon>Dictyosteliales</taxon>
        <taxon>Dictyosteliaceae</taxon>
        <taxon>Dictyostelium</taxon>
    </lineage>
</organism>
<sequence length="264" mass="30795">MKSFNKTKIKVILKNVVDLGLNQNKYLIQSDKKVLFCQQTTFKNDYSTQFQHILSRQEYSKIIETLNSNIDPMLFKLQVNNWLLLIAIIMFPCIIVTSIFASMGKIFIPTIVVGALSCFIGIFAIFRKNFLDSKLSDKVTKDIQTFNNRFSHRQISLEYLVTTIYSQNRISYQINLHLIYPIIAAHTPGMYSSSQYPPVILAQAPQMYYNAPQQQQQQQQPLQPQYQTVPVYVSQQQQQQQPLQQQYYQQQQPQSYLNNVDNNN</sequence>
<keyword evidence="1" id="KW-1133">Transmembrane helix</keyword>